<dbReference type="HOGENOM" id="CLU_045498_6_0_5"/>
<keyword evidence="3 5" id="KW-1133">Transmembrane helix</keyword>
<comment type="similarity">
    <text evidence="5">Belongs to the 4-toluene sulfonate uptake permease (TSUP) (TC 2.A.102) family.</text>
</comment>
<comment type="subcellular location">
    <subcellularLocation>
        <location evidence="5">Cell membrane</location>
        <topology evidence="5">Multi-pass membrane protein</topology>
    </subcellularLocation>
    <subcellularLocation>
        <location evidence="1">Membrane</location>
        <topology evidence="1">Multi-pass membrane protein</topology>
    </subcellularLocation>
</comment>
<accession>M4VFT2</accession>
<feature type="transmembrane region" description="Helical" evidence="5">
    <location>
        <begin position="181"/>
        <end position="205"/>
    </location>
</feature>
<feature type="transmembrane region" description="Helical" evidence="5">
    <location>
        <begin position="151"/>
        <end position="169"/>
    </location>
</feature>
<keyword evidence="2 5" id="KW-0812">Transmembrane</keyword>
<keyword evidence="4 5" id="KW-0472">Membrane</keyword>
<dbReference type="EMBL" id="CP003538">
    <property type="protein sequence ID" value="AGH96911.1"/>
    <property type="molecule type" value="Genomic_DNA"/>
</dbReference>
<evidence type="ECO:0000313" key="7">
    <source>
        <dbReference type="Proteomes" id="UP000011932"/>
    </source>
</evidence>
<feature type="transmembrane region" description="Helical" evidence="5">
    <location>
        <begin position="47"/>
        <end position="65"/>
    </location>
</feature>
<keyword evidence="5" id="KW-1003">Cell membrane</keyword>
<feature type="transmembrane region" description="Helical" evidence="5">
    <location>
        <begin position="117"/>
        <end position="139"/>
    </location>
</feature>
<dbReference type="PATRIC" id="fig|349215.9.peg.74"/>
<dbReference type="InterPro" id="IPR002781">
    <property type="entry name" value="TM_pro_TauE-like"/>
</dbReference>
<proteinExistence type="inferred from homology"/>
<dbReference type="PANTHER" id="PTHR43483">
    <property type="entry name" value="MEMBRANE TRANSPORTER PROTEIN HI_0806-RELATED"/>
    <property type="match status" value="1"/>
</dbReference>
<feature type="transmembrane region" description="Helical" evidence="5">
    <location>
        <begin position="21"/>
        <end position="41"/>
    </location>
</feature>
<evidence type="ECO:0000256" key="2">
    <source>
        <dbReference type="ARBA" id="ARBA00022692"/>
    </source>
</evidence>
<dbReference type="AlphaFoldDB" id="M4VFT2"/>
<protein>
    <recommendedName>
        <fullName evidence="5">Probable membrane transporter protein</fullName>
    </recommendedName>
</protein>
<organism evidence="6 7">
    <name type="scientific">Micavibrio aeruginosavorus EPB</name>
    <dbReference type="NCBI Taxonomy" id="349215"/>
    <lineage>
        <taxon>Bacteria</taxon>
        <taxon>Pseudomonadati</taxon>
        <taxon>Bdellovibrionota</taxon>
        <taxon>Bdellovibrionia</taxon>
        <taxon>Bdellovibrionales</taxon>
        <taxon>Pseudobdellovibrionaceae</taxon>
        <taxon>Micavibrio</taxon>
    </lineage>
</organism>
<dbReference type="GO" id="GO:0005886">
    <property type="term" value="C:plasma membrane"/>
    <property type="evidence" value="ECO:0007669"/>
    <property type="project" value="UniProtKB-SubCell"/>
</dbReference>
<evidence type="ECO:0000256" key="1">
    <source>
        <dbReference type="ARBA" id="ARBA00004141"/>
    </source>
</evidence>
<name>M4VFT2_9BACT</name>
<dbReference type="Proteomes" id="UP000011932">
    <property type="component" value="Chromosome"/>
</dbReference>
<dbReference type="PANTHER" id="PTHR43483:SF3">
    <property type="entry name" value="MEMBRANE TRANSPORTER PROTEIN HI_0806-RELATED"/>
    <property type="match status" value="1"/>
</dbReference>
<evidence type="ECO:0000313" key="6">
    <source>
        <dbReference type="EMBL" id="AGH96911.1"/>
    </source>
</evidence>
<evidence type="ECO:0000256" key="4">
    <source>
        <dbReference type="ARBA" id="ARBA00023136"/>
    </source>
</evidence>
<dbReference type="KEGG" id="man:A11S_74"/>
<reference evidence="6 7" key="1">
    <citation type="journal article" date="2013" name="ISME J.">
        <title>By their genes ye shall know them: genomic signatures of predatory bacteria.</title>
        <authorList>
            <person name="Pasternak Z."/>
            <person name="Pietrokovski S."/>
            <person name="Rotem O."/>
            <person name="Gophna U."/>
            <person name="Lurie-Weinberger M.N."/>
            <person name="Jurkevitch E."/>
        </authorList>
    </citation>
    <scope>NUCLEOTIDE SEQUENCE [LARGE SCALE GENOMIC DNA]</scope>
    <source>
        <strain evidence="6">EPB</strain>
    </source>
</reference>
<evidence type="ECO:0000256" key="5">
    <source>
        <dbReference type="RuleBase" id="RU363041"/>
    </source>
</evidence>
<evidence type="ECO:0000256" key="3">
    <source>
        <dbReference type="ARBA" id="ARBA00022989"/>
    </source>
</evidence>
<dbReference type="Pfam" id="PF01925">
    <property type="entry name" value="TauE"/>
    <property type="match status" value="1"/>
</dbReference>
<sequence>MPLLTSIFLYQGADIDNVVHLALGTSLACMIISSTASIRAHASKQNVSWAIFASMTPGIIVGAFITTHMATHINSLYLSIFFAFFMALIAGMMFFNWQPKTSATPTKLRDLIFVGTGIGTISALAAVGGGFLTISYLSYKNFPMRKAVGTSSAIGFPIAIAGTIGYMVSGWSKTTDDPHTFGFICVPAFLAISISSFIAAPYGAACAQKLSDMHLKKIFAAVSLALSLKMFLSFV</sequence>
<feature type="transmembrane region" description="Helical" evidence="5">
    <location>
        <begin position="77"/>
        <end position="97"/>
    </location>
</feature>
<gene>
    <name evidence="6" type="ORF">A11S_74</name>
</gene>